<dbReference type="EMBL" id="NFEM01000071">
    <property type="protein sequence ID" value="OUA02926.1"/>
    <property type="molecule type" value="Genomic_DNA"/>
</dbReference>
<name>A0A9X6Q389_BACTU</name>
<evidence type="ECO:0008006" key="3">
    <source>
        <dbReference type="Google" id="ProtNLM"/>
    </source>
</evidence>
<gene>
    <name evidence="1" type="ORF">BK774_14610</name>
</gene>
<dbReference type="RefSeq" id="WP_053512280.1">
    <property type="nucleotide sequence ID" value="NZ_CAKJXA010000038.1"/>
</dbReference>
<evidence type="ECO:0000313" key="1">
    <source>
        <dbReference type="EMBL" id="OUA02926.1"/>
    </source>
</evidence>
<sequence>MESKPLRVEYLIIVDTKNSFCSNEEAFNNLLKSNSDISIEGEKLRYNQVEVNYKVHTNRLENGNQRYFHIEFRFDDLSMIEDFEDALRAVRDLLHKTNNKPQILWDDISFYYSNKAYPLIYEVENLMRKLITKFMLTNVGLGWAKENVPEEVKKSVRESKDETPDYLYKTDFIQLKDFLFEKYSPLSINKLIEKLRSTKDLSELTLKELKIFVPDSNWEKYFSELVECDDRYLSKRWERLYKLRNSVAHNRGLSRNDYNEVVKYCEEVGQTIQKAINSLDQISLSESDKEIVAENADFRAGGLELGFLHNFENLEKILTDRVKGVGLGHIIRSYSNFLEMMYDLYNKDDNFPLQFQQIEEILWVRSEILFMKSENFNESTASLITPAKLKYAFEILENLMSYLQESEFLIDNLIEVLSNK</sequence>
<dbReference type="AlphaFoldDB" id="A0A9X6Q389"/>
<protein>
    <recommendedName>
        <fullName evidence="3">Apea-like HEPN domain-containing protein</fullName>
    </recommendedName>
</protein>
<evidence type="ECO:0000313" key="2">
    <source>
        <dbReference type="Proteomes" id="UP000194551"/>
    </source>
</evidence>
<dbReference type="Proteomes" id="UP000194551">
    <property type="component" value="Unassembled WGS sequence"/>
</dbReference>
<accession>A0A9X6Q389</accession>
<reference evidence="1 2" key="1">
    <citation type="submission" date="2016-10" db="EMBL/GenBank/DDBJ databases">
        <title>Comparative genomics of Bacillus thuringiensis reveals a path to pathogens against multiple invertebrate hosts.</title>
        <authorList>
            <person name="Zheng J."/>
            <person name="Gao Q."/>
            <person name="Liu H."/>
            <person name="Peng D."/>
            <person name="Ruan L."/>
            <person name="Sun M."/>
        </authorList>
    </citation>
    <scope>NUCLEOTIDE SEQUENCE [LARGE SCALE GENOMIC DNA]</scope>
    <source>
        <strain evidence="1">HD5</strain>
    </source>
</reference>
<organism evidence="1 2">
    <name type="scientific">Bacillus thuringiensis</name>
    <dbReference type="NCBI Taxonomy" id="1428"/>
    <lineage>
        <taxon>Bacteria</taxon>
        <taxon>Bacillati</taxon>
        <taxon>Bacillota</taxon>
        <taxon>Bacilli</taxon>
        <taxon>Bacillales</taxon>
        <taxon>Bacillaceae</taxon>
        <taxon>Bacillus</taxon>
        <taxon>Bacillus cereus group</taxon>
    </lineage>
</organism>
<proteinExistence type="predicted"/>
<comment type="caution">
    <text evidence="1">The sequence shown here is derived from an EMBL/GenBank/DDBJ whole genome shotgun (WGS) entry which is preliminary data.</text>
</comment>